<comment type="caution">
    <text evidence="1">The sequence shown here is derived from an EMBL/GenBank/DDBJ whole genome shotgun (WGS) entry which is preliminary data.</text>
</comment>
<dbReference type="RefSeq" id="WP_211313720.1">
    <property type="nucleotide sequence ID" value="NZ_BAAABL010000030.1"/>
</dbReference>
<dbReference type="GO" id="GO:0006355">
    <property type="term" value="P:regulation of DNA-templated transcription"/>
    <property type="evidence" value="ECO:0007669"/>
    <property type="project" value="InterPro"/>
</dbReference>
<dbReference type="Proteomes" id="UP001500837">
    <property type="component" value="Unassembled WGS sequence"/>
</dbReference>
<keyword evidence="2" id="KW-1185">Reference proteome</keyword>
<dbReference type="InterPro" id="IPR013321">
    <property type="entry name" value="Arc_rbn_hlx_hlx"/>
</dbReference>
<gene>
    <name evidence="1" type="ORF">GCM10009066_05990</name>
</gene>
<dbReference type="Gene3D" id="1.10.1220.10">
    <property type="entry name" value="Met repressor-like"/>
    <property type="match status" value="1"/>
</dbReference>
<evidence type="ECO:0000313" key="2">
    <source>
        <dbReference type="Proteomes" id="UP001500837"/>
    </source>
</evidence>
<organism evidence="1 2">
    <name type="scientific">Halarchaeum salinum</name>
    <dbReference type="NCBI Taxonomy" id="489912"/>
    <lineage>
        <taxon>Archaea</taxon>
        <taxon>Methanobacteriati</taxon>
        <taxon>Methanobacteriota</taxon>
        <taxon>Stenosarchaea group</taxon>
        <taxon>Halobacteria</taxon>
        <taxon>Halobacteriales</taxon>
        <taxon>Halobacteriaceae</taxon>
    </lineage>
</organism>
<evidence type="ECO:0000313" key="1">
    <source>
        <dbReference type="EMBL" id="GAA0294295.1"/>
    </source>
</evidence>
<proteinExistence type="predicted"/>
<dbReference type="AlphaFoldDB" id="A0AAV3S4H2"/>
<name>A0AAV3S4H2_9EURY</name>
<dbReference type="InterPro" id="IPR010985">
    <property type="entry name" value="Ribbon_hlx_hlx"/>
</dbReference>
<protein>
    <recommendedName>
        <fullName evidence="3">Ribbon-helix-helix protein, CopG family</fullName>
    </recommendedName>
</protein>
<sequence>MTTRLSIDIDDELHKEFSKAVIDVDETKADVVRELVREWVDEQNE</sequence>
<accession>A0AAV3S4H2</accession>
<dbReference type="SUPFAM" id="SSF47598">
    <property type="entry name" value="Ribbon-helix-helix"/>
    <property type="match status" value="1"/>
</dbReference>
<dbReference type="EMBL" id="BAAABL010000030">
    <property type="protein sequence ID" value="GAA0294295.1"/>
    <property type="molecule type" value="Genomic_DNA"/>
</dbReference>
<reference evidence="1 2" key="1">
    <citation type="journal article" date="2019" name="Int. J. Syst. Evol. Microbiol.">
        <title>The Global Catalogue of Microorganisms (GCM) 10K type strain sequencing project: providing services to taxonomists for standard genome sequencing and annotation.</title>
        <authorList>
            <consortium name="The Broad Institute Genomics Platform"/>
            <consortium name="The Broad Institute Genome Sequencing Center for Infectious Disease"/>
            <person name="Wu L."/>
            <person name="Ma J."/>
        </authorList>
    </citation>
    <scope>NUCLEOTIDE SEQUENCE [LARGE SCALE GENOMIC DNA]</scope>
    <source>
        <strain evidence="1 2">JCM 16330</strain>
    </source>
</reference>
<evidence type="ECO:0008006" key="3">
    <source>
        <dbReference type="Google" id="ProtNLM"/>
    </source>
</evidence>